<evidence type="ECO:0000256" key="2">
    <source>
        <dbReference type="ARBA" id="ARBA00022737"/>
    </source>
</evidence>
<dbReference type="PROSITE" id="PS51897">
    <property type="entry name" value="ANNEXIN_2"/>
    <property type="match status" value="4"/>
</dbReference>
<dbReference type="FunFam" id="1.10.220.10:FF:000004">
    <property type="entry name" value="Annexin"/>
    <property type="match status" value="1"/>
</dbReference>
<keyword evidence="9" id="KW-1185">Reference proteome</keyword>
<dbReference type="STRING" id="34506.A0A090LAN8"/>
<dbReference type="GO" id="GO:0004859">
    <property type="term" value="F:phospholipase inhibitor activity"/>
    <property type="evidence" value="ECO:0007669"/>
    <property type="project" value="InterPro"/>
</dbReference>
<dbReference type="WBParaSite" id="SRAE_1000285300.1">
    <property type="protein sequence ID" value="SRAE_1000285300.1"/>
    <property type="gene ID" value="WBGene00259470"/>
</dbReference>
<dbReference type="GO" id="GO:0008429">
    <property type="term" value="F:phosphatidylethanolamine binding"/>
    <property type="evidence" value="ECO:0007669"/>
    <property type="project" value="EnsemblMetazoa"/>
</dbReference>
<evidence type="ECO:0000313" key="8">
    <source>
        <dbReference type="EMBL" id="CEF64600.1"/>
    </source>
</evidence>
<comment type="similarity">
    <text evidence="1 6">Belongs to the annexin family.</text>
</comment>
<organism evidence="8">
    <name type="scientific">Strongyloides ratti</name>
    <name type="common">Parasitic roundworm</name>
    <dbReference type="NCBI Taxonomy" id="34506"/>
    <lineage>
        <taxon>Eukaryota</taxon>
        <taxon>Metazoa</taxon>
        <taxon>Ecdysozoa</taxon>
        <taxon>Nematoda</taxon>
        <taxon>Chromadorea</taxon>
        <taxon>Rhabditida</taxon>
        <taxon>Tylenchina</taxon>
        <taxon>Panagrolaimomorpha</taxon>
        <taxon>Strongyloidoidea</taxon>
        <taxon>Strongyloididae</taxon>
        <taxon>Strongyloides</taxon>
    </lineage>
</organism>
<dbReference type="GO" id="GO:0001786">
    <property type="term" value="F:phosphatidylserine binding"/>
    <property type="evidence" value="ECO:0007669"/>
    <property type="project" value="EnsemblMetazoa"/>
</dbReference>
<evidence type="ECO:0000256" key="7">
    <source>
        <dbReference type="SAM" id="MobiDB-lite"/>
    </source>
</evidence>
<feature type="compositionally biased region" description="Low complexity" evidence="7">
    <location>
        <begin position="77"/>
        <end position="152"/>
    </location>
</feature>
<feature type="region of interest" description="Disordered" evidence="7">
    <location>
        <begin position="23"/>
        <end position="178"/>
    </location>
</feature>
<evidence type="ECO:0000256" key="4">
    <source>
        <dbReference type="ARBA" id="ARBA00023216"/>
    </source>
</evidence>
<dbReference type="PANTHER" id="PTHR10502">
    <property type="entry name" value="ANNEXIN"/>
    <property type="match status" value="1"/>
</dbReference>
<dbReference type="GO" id="GO:0005544">
    <property type="term" value="F:calcium-dependent phospholipid binding"/>
    <property type="evidence" value="ECO:0007669"/>
    <property type="project" value="UniProtKB-KW"/>
</dbReference>
<dbReference type="OrthoDB" id="37886at2759"/>
<keyword evidence="4 6" id="KW-0041">Annexin</keyword>
<name>A0A090LAN8_STRRB</name>
<dbReference type="SMART" id="SM00335">
    <property type="entry name" value="ANX"/>
    <property type="match status" value="4"/>
</dbReference>
<dbReference type="InterPro" id="IPR037104">
    <property type="entry name" value="Annexin_sf"/>
</dbReference>
<dbReference type="PROSITE" id="PS00223">
    <property type="entry name" value="ANNEXIN_1"/>
    <property type="match status" value="2"/>
</dbReference>
<protein>
    <recommendedName>
        <fullName evidence="6">Annexin</fullName>
    </recommendedName>
</protein>
<dbReference type="GO" id="GO:0005886">
    <property type="term" value="C:plasma membrane"/>
    <property type="evidence" value="ECO:0007669"/>
    <property type="project" value="TreeGrafter"/>
</dbReference>
<dbReference type="InterPro" id="IPR018502">
    <property type="entry name" value="Annexin_repeat"/>
</dbReference>
<evidence type="ECO:0000313" key="11">
    <source>
        <dbReference type="WormBase" id="SRAE_1000285300"/>
    </source>
</evidence>
<keyword evidence="5 6" id="KW-0111">Calcium/phospholipid-binding</keyword>
<dbReference type="InterPro" id="IPR002390">
    <property type="entry name" value="ANX3"/>
</dbReference>
<dbReference type="eggNOG" id="KOG0819">
    <property type="taxonomic scope" value="Eukaryota"/>
</dbReference>
<dbReference type="GO" id="GO:0012506">
    <property type="term" value="C:vesicle membrane"/>
    <property type="evidence" value="ECO:0007669"/>
    <property type="project" value="TreeGrafter"/>
</dbReference>
<gene>
    <name evidence="8 10 11" type="ORF">SRAE_1000285300</name>
</gene>
<dbReference type="GO" id="GO:0008201">
    <property type="term" value="F:heparin binding"/>
    <property type="evidence" value="ECO:0007669"/>
    <property type="project" value="EnsemblMetazoa"/>
</dbReference>
<comment type="domain">
    <text evidence="6">A pair of annexin repeats may form one binding site for calcium and phospholipid.</text>
</comment>
<dbReference type="GO" id="GO:0043395">
    <property type="term" value="F:heparan sulfate proteoglycan binding"/>
    <property type="evidence" value="ECO:0007669"/>
    <property type="project" value="EnsemblMetazoa"/>
</dbReference>
<feature type="compositionally biased region" description="Low complexity" evidence="7">
    <location>
        <begin position="39"/>
        <end position="70"/>
    </location>
</feature>
<dbReference type="GO" id="GO:0005509">
    <property type="term" value="F:calcium ion binding"/>
    <property type="evidence" value="ECO:0007669"/>
    <property type="project" value="InterPro"/>
</dbReference>
<dbReference type="Proteomes" id="UP000035682">
    <property type="component" value="Unplaced"/>
</dbReference>
<dbReference type="InterPro" id="IPR018252">
    <property type="entry name" value="Annexin_repeat_CS"/>
</dbReference>
<evidence type="ECO:0000256" key="3">
    <source>
        <dbReference type="ARBA" id="ARBA00022837"/>
    </source>
</evidence>
<reference evidence="8" key="1">
    <citation type="submission" date="2014-09" db="EMBL/GenBank/DDBJ databases">
        <authorList>
            <person name="Aslett A.Martin."/>
        </authorList>
    </citation>
    <scope>NUCLEOTIDE SEQUENCE</scope>
    <source>
        <strain evidence="8">ED321 Heterogonic</strain>
    </source>
</reference>
<dbReference type="PANTHER" id="PTHR10502:SF102">
    <property type="entry name" value="ANNEXIN B11"/>
    <property type="match status" value="1"/>
</dbReference>
<accession>A0A090LAN8</accession>
<dbReference type="FunFam" id="1.10.220.10:FF:000002">
    <property type="entry name" value="Annexin"/>
    <property type="match status" value="1"/>
</dbReference>
<dbReference type="FunFam" id="1.10.220.10:FF:000003">
    <property type="entry name" value="Annexin"/>
    <property type="match status" value="1"/>
</dbReference>
<sequence>MSGFGNFLTKSLKEAAEDLVKNKLSSFKGENKNDTNNMPQPKNNPTQPGQQPPYGGLQGSKQPQSPQQLPQQPPQQQPYLGGPGQQPYSGVPGQQPYSGGPGQQPYSGGPGQQPYSGGPGQQPYSGNVGQQPYSGGPGQQPYSGGPGQQPYSGGPGQQGFPQPPYGGPQPYGINPQVMGGYGNGIPNQPNYGNNPQFGQGFGGYGFPGSNMPFNGSGNMMDGGMNGYGGYNPSNYVNQMPPQQGGMILGNPSVKEYPGFNPSNDAESLRKAMKGFGCNNTRVVEIICKRTNLQRQQICRSFQQMYGKDLINELKSELYGDFEDLIIALMKPSAEYDATELHRAVDGLGTNENILIEIMTSRTNSQIRDIKNAYNYLYNTDLESDIKGDTSGYFKRLLIALSTGFRDESNYVDINNAQQSAKSLYSAGEGRLGTDESTFLGVLCSQNFAQLNAVFEEYHKLTGRTIDIAIKNEFSGDIKDGLLALYQIIVNRPGYFASQLENSMKGFGTRDKDLIRLVVSRCEIDMIDIRNEFQRMYGRSLEQTIEGDTSGSYKNALITLVKGN</sequence>
<keyword evidence="2 6" id="KW-0677">Repeat</keyword>
<proteinExistence type="inferred from homology"/>
<dbReference type="FunFam" id="1.10.220.10:FF:000001">
    <property type="entry name" value="Annexin"/>
    <property type="match status" value="1"/>
</dbReference>
<evidence type="ECO:0000313" key="10">
    <source>
        <dbReference type="WBParaSite" id="SRAE_1000285300.1"/>
    </source>
</evidence>
<dbReference type="OMA" id="FNMIMAS"/>
<dbReference type="Gene3D" id="1.10.220.10">
    <property type="entry name" value="Annexin"/>
    <property type="match status" value="4"/>
</dbReference>
<dbReference type="WormBase" id="SRAE_1000285300">
    <property type="protein sequence ID" value="SRP01735"/>
    <property type="gene ID" value="WBGene00259470"/>
</dbReference>
<evidence type="ECO:0000313" key="9">
    <source>
        <dbReference type="Proteomes" id="UP000035682"/>
    </source>
</evidence>
<dbReference type="GO" id="GO:0005545">
    <property type="term" value="F:1-phosphatidylinositol binding"/>
    <property type="evidence" value="ECO:0007669"/>
    <property type="project" value="EnsemblMetazoa"/>
</dbReference>
<dbReference type="EMBL" id="LN609528">
    <property type="protein sequence ID" value="CEF64600.1"/>
    <property type="molecule type" value="Genomic_DNA"/>
</dbReference>
<evidence type="ECO:0000256" key="5">
    <source>
        <dbReference type="ARBA" id="ARBA00023302"/>
    </source>
</evidence>
<evidence type="ECO:0000256" key="6">
    <source>
        <dbReference type="RuleBase" id="RU003540"/>
    </source>
</evidence>
<dbReference type="PRINTS" id="PR00196">
    <property type="entry name" value="ANNEXIN"/>
</dbReference>
<dbReference type="AlphaFoldDB" id="A0A090LAN8"/>
<reference evidence="10" key="3">
    <citation type="submission" date="2020-12" db="UniProtKB">
        <authorList>
            <consortium name="WormBaseParasite"/>
        </authorList>
    </citation>
    <scope>IDENTIFICATION</scope>
</reference>
<dbReference type="GO" id="GO:0005737">
    <property type="term" value="C:cytoplasm"/>
    <property type="evidence" value="ECO:0007669"/>
    <property type="project" value="TreeGrafter"/>
</dbReference>
<dbReference type="InterPro" id="IPR001464">
    <property type="entry name" value="Annexin"/>
</dbReference>
<dbReference type="CTD" id="36376965"/>
<keyword evidence="3 6" id="KW-0106">Calcium</keyword>
<reference evidence="9" key="2">
    <citation type="submission" date="2014-09" db="EMBL/GenBank/DDBJ databases">
        <authorList>
            <person name="Martin A.A."/>
        </authorList>
    </citation>
    <scope>NUCLEOTIDE SEQUENCE</scope>
    <source>
        <strain evidence="9">ED321</strain>
    </source>
</reference>
<evidence type="ECO:0000256" key="1">
    <source>
        <dbReference type="ARBA" id="ARBA00007831"/>
    </source>
</evidence>
<dbReference type="SUPFAM" id="SSF47874">
    <property type="entry name" value="Annexin"/>
    <property type="match status" value="1"/>
</dbReference>
<dbReference type="GO" id="GO:0005634">
    <property type="term" value="C:nucleus"/>
    <property type="evidence" value="ECO:0007669"/>
    <property type="project" value="TreeGrafter"/>
</dbReference>
<dbReference type="RefSeq" id="XP_024503801.1">
    <property type="nucleotide sequence ID" value="XM_024649978.1"/>
</dbReference>
<dbReference type="Pfam" id="PF00191">
    <property type="entry name" value="Annexin"/>
    <property type="match status" value="4"/>
</dbReference>
<dbReference type="PRINTS" id="PR00199">
    <property type="entry name" value="ANNEXINIII"/>
</dbReference>
<dbReference type="GeneID" id="36376965"/>